<dbReference type="InterPro" id="IPR038157">
    <property type="entry name" value="FeoA_core_dom"/>
</dbReference>
<dbReference type="Gene3D" id="2.30.30.90">
    <property type="match status" value="1"/>
</dbReference>
<dbReference type="PANTHER" id="PTHR42954:SF2">
    <property type="entry name" value="FE(2+) TRANSPORT PROTEIN A"/>
    <property type="match status" value="1"/>
</dbReference>
<dbReference type="InterPro" id="IPR052713">
    <property type="entry name" value="FeoA"/>
</dbReference>
<evidence type="ECO:0000313" key="3">
    <source>
        <dbReference type="EMBL" id="SFS04863.1"/>
    </source>
</evidence>
<dbReference type="InterPro" id="IPR007167">
    <property type="entry name" value="Fe-transptr_FeoA-like"/>
</dbReference>
<dbReference type="OrthoDB" id="7173531at2"/>
<dbReference type="Proteomes" id="UP000198824">
    <property type="component" value="Unassembled WGS sequence"/>
</dbReference>
<name>A0A1I6LN58_9SPHN</name>
<organism evidence="3 4">
    <name type="scientific">Sphingomonas jatrophae</name>
    <dbReference type="NCBI Taxonomy" id="1166337"/>
    <lineage>
        <taxon>Bacteria</taxon>
        <taxon>Pseudomonadati</taxon>
        <taxon>Pseudomonadota</taxon>
        <taxon>Alphaproteobacteria</taxon>
        <taxon>Sphingomonadales</taxon>
        <taxon>Sphingomonadaceae</taxon>
        <taxon>Sphingomonas</taxon>
    </lineage>
</organism>
<feature type="domain" description="Ferrous iron transporter FeoA-like" evidence="2">
    <location>
        <begin position="1"/>
        <end position="77"/>
    </location>
</feature>
<dbReference type="RefSeq" id="WP_093315784.1">
    <property type="nucleotide sequence ID" value="NZ_FOZG01000002.1"/>
</dbReference>
<evidence type="ECO:0000259" key="2">
    <source>
        <dbReference type="SMART" id="SM00899"/>
    </source>
</evidence>
<accession>A0A1I6LN58</accession>
<dbReference type="GO" id="GO:0046914">
    <property type="term" value="F:transition metal ion binding"/>
    <property type="evidence" value="ECO:0007669"/>
    <property type="project" value="InterPro"/>
</dbReference>
<keyword evidence="4" id="KW-1185">Reference proteome</keyword>
<dbReference type="SMART" id="SM00899">
    <property type="entry name" value="FeoA"/>
    <property type="match status" value="1"/>
</dbReference>
<sequence>MRLDELPRGTPATIDRIDWEQLPAHEARRMRELGFDEGVSVAKLHAAPLGADPIAVRVGRMTIALRRAQAARVSVTTGGAA</sequence>
<dbReference type="SUPFAM" id="SSF50037">
    <property type="entry name" value="C-terminal domain of transcriptional repressors"/>
    <property type="match status" value="1"/>
</dbReference>
<reference evidence="3 4" key="1">
    <citation type="submission" date="2016-10" db="EMBL/GenBank/DDBJ databases">
        <authorList>
            <person name="de Groot N.N."/>
        </authorList>
    </citation>
    <scope>NUCLEOTIDE SEQUENCE [LARGE SCALE GENOMIC DNA]</scope>
    <source>
        <strain evidence="3 4">S5-249</strain>
    </source>
</reference>
<dbReference type="STRING" id="1166337.SAMN05192580_3007"/>
<dbReference type="AlphaFoldDB" id="A0A1I6LN58"/>
<protein>
    <submittedName>
        <fullName evidence="3">Ferrous iron transport protein A</fullName>
    </submittedName>
</protein>
<evidence type="ECO:0000313" key="4">
    <source>
        <dbReference type="Proteomes" id="UP000198824"/>
    </source>
</evidence>
<proteinExistence type="predicted"/>
<dbReference type="PANTHER" id="PTHR42954">
    <property type="entry name" value="FE(2+) TRANSPORT PROTEIN A"/>
    <property type="match status" value="1"/>
</dbReference>
<keyword evidence="1" id="KW-0408">Iron</keyword>
<dbReference type="InterPro" id="IPR008988">
    <property type="entry name" value="Transcriptional_repressor_C"/>
</dbReference>
<gene>
    <name evidence="3" type="ORF">SAMN05192580_3007</name>
</gene>
<dbReference type="Pfam" id="PF04023">
    <property type="entry name" value="FeoA"/>
    <property type="match status" value="1"/>
</dbReference>
<dbReference type="EMBL" id="FOZG01000002">
    <property type="protein sequence ID" value="SFS04863.1"/>
    <property type="molecule type" value="Genomic_DNA"/>
</dbReference>
<evidence type="ECO:0000256" key="1">
    <source>
        <dbReference type="ARBA" id="ARBA00023004"/>
    </source>
</evidence>